<name>A0A0A1SR26_9HYPO</name>
<protein>
    <recommendedName>
        <fullName evidence="5">NADP-dependent oxidoreductase domain-containing protein</fullName>
    </recommendedName>
</protein>
<dbReference type="GO" id="GO:0005829">
    <property type="term" value="C:cytosol"/>
    <property type="evidence" value="ECO:0007669"/>
    <property type="project" value="UniProtKB-ARBA"/>
</dbReference>
<dbReference type="EMBL" id="CDHN01000001">
    <property type="protein sequence ID" value="CEJ80516.1"/>
    <property type="molecule type" value="Genomic_DNA"/>
</dbReference>
<evidence type="ECO:0000313" key="7">
    <source>
        <dbReference type="Proteomes" id="UP000039046"/>
    </source>
</evidence>
<keyword evidence="4" id="KW-0560">Oxidoreductase</keyword>
<dbReference type="AlphaFoldDB" id="A0A0A1SR26"/>
<gene>
    <name evidence="6" type="ORF">VHEMI00695</name>
</gene>
<dbReference type="InterPro" id="IPR050523">
    <property type="entry name" value="AKR_Detox_Biosynth"/>
</dbReference>
<accession>A0A0A1SR26</accession>
<dbReference type="CDD" id="cd19079">
    <property type="entry name" value="AKR_EcYajO-like"/>
    <property type="match status" value="1"/>
</dbReference>
<organism evidence="6 7">
    <name type="scientific">[Torrubiella] hemipterigena</name>
    <dbReference type="NCBI Taxonomy" id="1531966"/>
    <lineage>
        <taxon>Eukaryota</taxon>
        <taxon>Fungi</taxon>
        <taxon>Dikarya</taxon>
        <taxon>Ascomycota</taxon>
        <taxon>Pezizomycotina</taxon>
        <taxon>Sordariomycetes</taxon>
        <taxon>Hypocreomycetidae</taxon>
        <taxon>Hypocreales</taxon>
        <taxon>Clavicipitaceae</taxon>
        <taxon>Clavicipitaceae incertae sedis</taxon>
        <taxon>'Torrubiella' clade</taxon>
    </lineage>
</organism>
<dbReference type="Proteomes" id="UP000039046">
    <property type="component" value="Unassembled WGS sequence"/>
</dbReference>
<feature type="domain" description="NADP-dependent oxidoreductase" evidence="5">
    <location>
        <begin position="41"/>
        <end position="361"/>
    </location>
</feature>
<proteinExistence type="inferred from homology"/>
<sequence>MVKTALQKLVQVPEALRASINLTRATYRQLGNSGLRVSNPILGGMHLGSSQWLPWVLDESKALMLLKAAYDSGINTWDTANVYSNGESEKIIGRALQTFNIPRHKVVIMTKCFRVVCDSENHDPSSGVTMHHDLADHSKDYVNQWGLSRSAIFSAVEASLRRLNTHYIDVLQIHRFDNTVSPKEVMCALHDLVRAGMVRYLGASSMWTYQFAMLQHIAEQNGYTPFISMQNHYNLLYREEEREMNKFCNSTGVGIIPWAPLAHGRLARHPNTPASTLRASLTNNGSLYGGDDRGSELIISRVSELAKKKGWPMSHVALAWLNNRSTSPVIGFSSVERMDEALAVRGKRLSDEEEKYLEELYLARPIEGHA</sequence>
<evidence type="ECO:0000256" key="2">
    <source>
        <dbReference type="ARBA" id="ARBA00007905"/>
    </source>
</evidence>
<comment type="similarity">
    <text evidence="2">Belongs to the aldo/keto reductase family.</text>
</comment>
<evidence type="ECO:0000259" key="5">
    <source>
        <dbReference type="Pfam" id="PF00248"/>
    </source>
</evidence>
<keyword evidence="3" id="KW-0521">NADP</keyword>
<keyword evidence="7" id="KW-1185">Reference proteome</keyword>
<dbReference type="PANTHER" id="PTHR43364:SF9">
    <property type="entry name" value="OXIDOREDUCTASE"/>
    <property type="match status" value="1"/>
</dbReference>
<dbReference type="InterPro" id="IPR036812">
    <property type="entry name" value="NAD(P)_OxRdtase_dom_sf"/>
</dbReference>
<evidence type="ECO:0000256" key="4">
    <source>
        <dbReference type="ARBA" id="ARBA00023002"/>
    </source>
</evidence>
<dbReference type="PANTHER" id="PTHR43364">
    <property type="entry name" value="NADH-SPECIFIC METHYLGLYOXAL REDUCTASE-RELATED"/>
    <property type="match status" value="1"/>
</dbReference>
<dbReference type="OrthoDB" id="1720422at2759"/>
<dbReference type="Pfam" id="PF00248">
    <property type="entry name" value="Aldo_ket_red"/>
    <property type="match status" value="1"/>
</dbReference>
<dbReference type="SUPFAM" id="SSF51430">
    <property type="entry name" value="NAD(P)-linked oxidoreductase"/>
    <property type="match status" value="1"/>
</dbReference>
<evidence type="ECO:0000256" key="1">
    <source>
        <dbReference type="ARBA" id="ARBA00005179"/>
    </source>
</evidence>
<dbReference type="HOGENOM" id="CLU_023205_2_0_1"/>
<evidence type="ECO:0000313" key="6">
    <source>
        <dbReference type="EMBL" id="CEJ80516.1"/>
    </source>
</evidence>
<reference evidence="6 7" key="1">
    <citation type="journal article" date="2015" name="Genome Announc.">
        <title>Draft Genome Sequence and Gene Annotation of the Entomopathogenic Fungus Verticillium hemipterigenum.</title>
        <authorList>
            <person name="Horn F."/>
            <person name="Habel A."/>
            <person name="Scharf D.H."/>
            <person name="Dworschak J."/>
            <person name="Brakhage A.A."/>
            <person name="Guthke R."/>
            <person name="Hertweck C."/>
            <person name="Linde J."/>
        </authorList>
    </citation>
    <scope>NUCLEOTIDE SEQUENCE [LARGE SCALE GENOMIC DNA]</scope>
</reference>
<dbReference type="Gene3D" id="3.20.20.100">
    <property type="entry name" value="NADP-dependent oxidoreductase domain"/>
    <property type="match status" value="1"/>
</dbReference>
<dbReference type="FunFam" id="3.20.20.100:FF:000004">
    <property type="entry name" value="Oxidoreductase, aldo/keto reductase"/>
    <property type="match status" value="1"/>
</dbReference>
<dbReference type="STRING" id="1531966.A0A0A1SR26"/>
<dbReference type="InterPro" id="IPR023210">
    <property type="entry name" value="NADP_OxRdtase_dom"/>
</dbReference>
<dbReference type="GO" id="GO:0016491">
    <property type="term" value="F:oxidoreductase activity"/>
    <property type="evidence" value="ECO:0007669"/>
    <property type="project" value="UniProtKB-KW"/>
</dbReference>
<evidence type="ECO:0000256" key="3">
    <source>
        <dbReference type="ARBA" id="ARBA00022857"/>
    </source>
</evidence>
<comment type="pathway">
    <text evidence="1">Secondary metabolite biosynthesis.</text>
</comment>